<dbReference type="GO" id="GO:0016829">
    <property type="term" value="F:lyase activity"/>
    <property type="evidence" value="ECO:0007669"/>
    <property type="project" value="UniProtKB-KW"/>
</dbReference>
<organism evidence="2 3">
    <name type="scientific">Phytophthora citrophthora</name>
    <dbReference type="NCBI Taxonomy" id="4793"/>
    <lineage>
        <taxon>Eukaryota</taxon>
        <taxon>Sar</taxon>
        <taxon>Stramenopiles</taxon>
        <taxon>Oomycota</taxon>
        <taxon>Peronosporomycetes</taxon>
        <taxon>Peronosporales</taxon>
        <taxon>Peronosporaceae</taxon>
        <taxon>Phytophthora</taxon>
    </lineage>
</organism>
<dbReference type="PANTHER" id="PTHR11941">
    <property type="entry name" value="ENOYL-COA HYDRATASE-RELATED"/>
    <property type="match status" value="1"/>
</dbReference>
<reference evidence="2" key="1">
    <citation type="submission" date="2023-08" db="EMBL/GenBank/DDBJ databases">
        <title>Reference Genome Resource for the Citrus Pathogen Phytophthora citrophthora.</title>
        <authorList>
            <person name="Moller H."/>
            <person name="Coetzee B."/>
            <person name="Rose L.J."/>
            <person name="Van Niekerk J.M."/>
        </authorList>
    </citation>
    <scope>NUCLEOTIDE SEQUENCE</scope>
    <source>
        <strain evidence="2">STE-U-9442</strain>
    </source>
</reference>
<dbReference type="PANTHER" id="PTHR11941:SF27">
    <property type="entry name" value="ETHYLMALONYL-COA DECARBOXYLASE"/>
    <property type="match status" value="1"/>
</dbReference>
<dbReference type="EMBL" id="JASMQC010000001">
    <property type="protein sequence ID" value="KAK1947826.1"/>
    <property type="molecule type" value="Genomic_DNA"/>
</dbReference>
<evidence type="ECO:0000256" key="1">
    <source>
        <dbReference type="ARBA" id="ARBA00023239"/>
    </source>
</evidence>
<dbReference type="AlphaFoldDB" id="A0AAD9LT79"/>
<comment type="caution">
    <text evidence="2">The sequence shown here is derived from an EMBL/GenBank/DDBJ whole genome shotgun (WGS) entry which is preliminary data.</text>
</comment>
<keyword evidence="3" id="KW-1185">Reference proteome</keyword>
<dbReference type="SUPFAM" id="SSF52096">
    <property type="entry name" value="ClpP/crotonase"/>
    <property type="match status" value="1"/>
</dbReference>
<dbReference type="GO" id="GO:0006635">
    <property type="term" value="P:fatty acid beta-oxidation"/>
    <property type="evidence" value="ECO:0007669"/>
    <property type="project" value="TreeGrafter"/>
</dbReference>
<evidence type="ECO:0000313" key="2">
    <source>
        <dbReference type="EMBL" id="KAK1947826.1"/>
    </source>
</evidence>
<keyword evidence="1" id="KW-0456">Lyase</keyword>
<evidence type="ECO:0000313" key="3">
    <source>
        <dbReference type="Proteomes" id="UP001259832"/>
    </source>
</evidence>
<dbReference type="CDD" id="cd06558">
    <property type="entry name" value="crotonase-like"/>
    <property type="match status" value="1"/>
</dbReference>
<dbReference type="Pfam" id="PF00378">
    <property type="entry name" value="ECH_1"/>
    <property type="match status" value="1"/>
</dbReference>
<gene>
    <name evidence="2" type="ORF">P3T76_000116</name>
</gene>
<protein>
    <submittedName>
        <fullName evidence="2">Ethylmalonyl-CoA decarboxylase</fullName>
    </submittedName>
</protein>
<name>A0AAD9LT79_9STRA</name>
<dbReference type="Gene3D" id="3.90.226.10">
    <property type="entry name" value="2-enoyl-CoA Hydratase, Chain A, domain 1"/>
    <property type="match status" value="1"/>
</dbReference>
<dbReference type="Proteomes" id="UP001259832">
    <property type="component" value="Unassembled WGS sequence"/>
</dbReference>
<proteinExistence type="predicted"/>
<dbReference type="InterPro" id="IPR001753">
    <property type="entry name" value="Enoyl-CoA_hydra/iso"/>
</dbReference>
<dbReference type="InterPro" id="IPR029045">
    <property type="entry name" value="ClpP/crotonase-like_dom_sf"/>
</dbReference>
<dbReference type="GO" id="GO:0005829">
    <property type="term" value="C:cytosol"/>
    <property type="evidence" value="ECO:0007669"/>
    <property type="project" value="TreeGrafter"/>
</dbReference>
<accession>A0AAD9LT79</accession>
<sequence length="311" mass="33572">MLHGATTQRTVRWRQMCIHVPELKFSTSLQSRGVFSFINDCDQDQDALVDLSRESLRYLGKHDDHVALHLPFSPSPRDYKGDLPIPSTCLPSGLDSLQKTAVVEIHNPSARNALSGKMMAQLSDAVALLENPKVHDKLNAVVLRGTGGWFCAGADLRFARQELNSPEAGAAMGALMVDTLTRFRRLPLVSFAAIEGGAFGGGAELATACDFRIIENSAVIQFVQSRMGVVPGWGGGARLYKIVGRRNALRLLCTAEKISSDRAIQLNLADEVFNVSEEDSSAAITSFMEPFDAIAPGNTATSSFATESCVS</sequence>